<dbReference type="InterPro" id="IPR001012">
    <property type="entry name" value="UBX_dom"/>
</dbReference>
<dbReference type="PANTHER" id="PTHR46424">
    <property type="entry name" value="UBX DOMAIN-CONTAINING PROTEIN 4"/>
    <property type="match status" value="1"/>
</dbReference>
<dbReference type="GO" id="GO:0005783">
    <property type="term" value="C:endoplasmic reticulum"/>
    <property type="evidence" value="ECO:0007669"/>
    <property type="project" value="TreeGrafter"/>
</dbReference>
<reference evidence="4" key="1">
    <citation type="journal article" date="2020" name="Stud. Mycol.">
        <title>101 Dothideomycetes genomes: a test case for predicting lifestyles and emergence of pathogens.</title>
        <authorList>
            <person name="Haridas S."/>
            <person name="Albert R."/>
            <person name="Binder M."/>
            <person name="Bloem J."/>
            <person name="Labutti K."/>
            <person name="Salamov A."/>
            <person name="Andreopoulos B."/>
            <person name="Baker S."/>
            <person name="Barry K."/>
            <person name="Bills G."/>
            <person name="Bluhm B."/>
            <person name="Cannon C."/>
            <person name="Castanera R."/>
            <person name="Culley D."/>
            <person name="Daum C."/>
            <person name="Ezra D."/>
            <person name="Gonzalez J."/>
            <person name="Henrissat B."/>
            <person name="Kuo A."/>
            <person name="Liang C."/>
            <person name="Lipzen A."/>
            <person name="Lutzoni F."/>
            <person name="Magnuson J."/>
            <person name="Mondo S."/>
            <person name="Nolan M."/>
            <person name="Ohm R."/>
            <person name="Pangilinan J."/>
            <person name="Park H.-J."/>
            <person name="Ramirez L."/>
            <person name="Alfaro M."/>
            <person name="Sun H."/>
            <person name="Tritt A."/>
            <person name="Yoshinaga Y."/>
            <person name="Zwiers L.-H."/>
            <person name="Turgeon B."/>
            <person name="Goodwin S."/>
            <person name="Spatafora J."/>
            <person name="Crous P."/>
            <person name="Grigoriev I."/>
        </authorList>
    </citation>
    <scope>NUCLEOTIDE SEQUENCE</scope>
    <source>
        <strain evidence="4">CBS 262.69</strain>
    </source>
</reference>
<feature type="compositionally biased region" description="Basic and acidic residues" evidence="1">
    <location>
        <begin position="263"/>
        <end position="276"/>
    </location>
</feature>
<evidence type="ECO:0000313" key="4">
    <source>
        <dbReference type="EMBL" id="KAF2397444.1"/>
    </source>
</evidence>
<feature type="compositionally biased region" description="Basic and acidic residues" evidence="1">
    <location>
        <begin position="447"/>
        <end position="460"/>
    </location>
</feature>
<evidence type="ECO:0000256" key="2">
    <source>
        <dbReference type="SAM" id="Phobius"/>
    </source>
</evidence>
<evidence type="ECO:0000313" key="5">
    <source>
        <dbReference type="Proteomes" id="UP000799640"/>
    </source>
</evidence>
<dbReference type="PROSITE" id="PS50033">
    <property type="entry name" value="UBX"/>
    <property type="match status" value="1"/>
</dbReference>
<protein>
    <recommendedName>
        <fullName evidence="3">UBX domain-containing protein</fullName>
    </recommendedName>
</protein>
<feature type="compositionally biased region" description="Polar residues" evidence="1">
    <location>
        <begin position="228"/>
        <end position="239"/>
    </location>
</feature>
<feature type="region of interest" description="Disordered" evidence="1">
    <location>
        <begin position="414"/>
        <end position="488"/>
    </location>
</feature>
<dbReference type="CDD" id="cd01767">
    <property type="entry name" value="UBX"/>
    <property type="match status" value="1"/>
</dbReference>
<dbReference type="OrthoDB" id="2445133at2759"/>
<keyword evidence="2" id="KW-1133">Transmembrane helix</keyword>
<keyword evidence="2" id="KW-0472">Membrane</keyword>
<evidence type="ECO:0000259" key="3">
    <source>
        <dbReference type="PROSITE" id="PS50033"/>
    </source>
</evidence>
<dbReference type="InterPro" id="IPR029071">
    <property type="entry name" value="Ubiquitin-like_domsf"/>
</dbReference>
<dbReference type="SMART" id="SM00166">
    <property type="entry name" value="UBX"/>
    <property type="match status" value="1"/>
</dbReference>
<evidence type="ECO:0000256" key="1">
    <source>
        <dbReference type="SAM" id="MobiDB-lite"/>
    </source>
</evidence>
<feature type="region of interest" description="Disordered" evidence="1">
    <location>
        <begin position="114"/>
        <end position="247"/>
    </location>
</feature>
<feature type="compositionally biased region" description="Pro residues" evidence="1">
    <location>
        <begin position="145"/>
        <end position="157"/>
    </location>
</feature>
<sequence length="488" mass="51107">MFHEGDLQSGIALAVQTSKAVLCFVTDSSPTSTTWESDWLQAPELASLLTETAIALRIQANTQEALFLALAAHCALGEGPSIAIILNGQLREHIQANASRDEFFDRVKAALGDAPKAPVSETTTTGRTVERTGIMDPSLEAPTPSALPTPAPAPSPPAQTTRPPAPILSTSQPAARPPPPQPSNPARRAPPPPDPIRAERAARLAASAAARQDPTAPPPPGPNNPQPSDSTAWAVTQRQRLADARRERDRVLAQIEADKAERRARAAARREGEGGVKSEAIPLKGKKEEGKGAKVHLLVRLPEGGVLRGAFDPEATLGGEVRGWIGGQGVDGAYNFRLLLPPQPARRIEVAEEGVPLRELGALPSATLVLVPVRRAVGVGNGAMGGVWAFLMAIWMWLLGVLGGVGGALGLGGAGRGGEGMRGEEGVGESSAREAAPGAGARIRVRTLADQRAEGGEEAQRWYNGNQLSTEPRKKGEGKGEGEGKEEE</sequence>
<dbReference type="Pfam" id="PF00789">
    <property type="entry name" value="UBX"/>
    <property type="match status" value="1"/>
</dbReference>
<gene>
    <name evidence="4" type="ORF">EJ06DRAFT_584383</name>
</gene>
<dbReference type="Proteomes" id="UP000799640">
    <property type="component" value="Unassembled WGS sequence"/>
</dbReference>
<dbReference type="AlphaFoldDB" id="A0A6G1HNF7"/>
<accession>A0A6G1HNF7</accession>
<feature type="compositionally biased region" description="Pro residues" evidence="1">
    <location>
        <begin position="175"/>
        <end position="195"/>
    </location>
</feature>
<dbReference type="Pfam" id="PF23187">
    <property type="entry name" value="UBX7_N"/>
    <property type="match status" value="1"/>
</dbReference>
<feature type="region of interest" description="Disordered" evidence="1">
    <location>
        <begin position="263"/>
        <end position="282"/>
    </location>
</feature>
<feature type="compositionally biased region" description="Low complexity" evidence="1">
    <location>
        <begin position="203"/>
        <end position="214"/>
    </location>
</feature>
<organism evidence="4 5">
    <name type="scientific">Trichodelitschia bisporula</name>
    <dbReference type="NCBI Taxonomy" id="703511"/>
    <lineage>
        <taxon>Eukaryota</taxon>
        <taxon>Fungi</taxon>
        <taxon>Dikarya</taxon>
        <taxon>Ascomycota</taxon>
        <taxon>Pezizomycotina</taxon>
        <taxon>Dothideomycetes</taxon>
        <taxon>Dothideomycetes incertae sedis</taxon>
        <taxon>Phaeotrichales</taxon>
        <taxon>Phaeotrichaceae</taxon>
        <taxon>Trichodelitschia</taxon>
    </lineage>
</organism>
<keyword evidence="5" id="KW-1185">Reference proteome</keyword>
<dbReference type="PANTHER" id="PTHR46424:SF1">
    <property type="entry name" value="UBX DOMAIN-CONTAINING PROTEIN 4"/>
    <property type="match status" value="1"/>
</dbReference>
<feature type="domain" description="UBX" evidence="3">
    <location>
        <begin position="297"/>
        <end position="370"/>
    </location>
</feature>
<dbReference type="SUPFAM" id="SSF54236">
    <property type="entry name" value="Ubiquitin-like"/>
    <property type="match status" value="1"/>
</dbReference>
<feature type="compositionally biased region" description="Basic and acidic residues" evidence="1">
    <location>
        <begin position="471"/>
        <end position="488"/>
    </location>
</feature>
<dbReference type="GO" id="GO:0036503">
    <property type="term" value="P:ERAD pathway"/>
    <property type="evidence" value="ECO:0007669"/>
    <property type="project" value="TreeGrafter"/>
</dbReference>
<proteinExistence type="predicted"/>
<dbReference type="EMBL" id="ML996703">
    <property type="protein sequence ID" value="KAF2397444.1"/>
    <property type="molecule type" value="Genomic_DNA"/>
</dbReference>
<keyword evidence="2" id="KW-0812">Transmembrane</keyword>
<feature type="transmembrane region" description="Helical" evidence="2">
    <location>
        <begin position="387"/>
        <end position="412"/>
    </location>
</feature>
<name>A0A6G1HNF7_9PEZI</name>
<feature type="compositionally biased region" description="Pro residues" evidence="1">
    <location>
        <begin position="215"/>
        <end position="225"/>
    </location>
</feature>
<dbReference type="Gene3D" id="3.10.20.90">
    <property type="entry name" value="Phosphatidylinositol 3-kinase Catalytic Subunit, Chain A, domain 1"/>
    <property type="match status" value="1"/>
</dbReference>